<dbReference type="Pfam" id="PF17803">
    <property type="entry name" value="Cadherin_4"/>
    <property type="match status" value="3"/>
</dbReference>
<name>I4YWL5_9HYPH</name>
<dbReference type="EMBL" id="JH660645">
    <property type="protein sequence ID" value="EIM28357.1"/>
    <property type="molecule type" value="Genomic_DNA"/>
</dbReference>
<dbReference type="PANTHER" id="PTHR38340">
    <property type="entry name" value="S-LAYER PROTEIN"/>
    <property type="match status" value="1"/>
</dbReference>
<sequence>MAGSLEGIQVKITFSLQGWFEYEAPYQFTSVVVGAGAELVVPLSARILSDTDGDGDIEPVQGPNGLLNGVMTIDISGNQVFAQFEGTAQPAGFTIKIEGLAPTGVAPGTIADQGSMNGVNAVYAPTYDASTKTLTYNWFFMGFQPGTKVDQTVFYDNLLEDAPNAADDVFNAKAGVLLTGKSVLTNDTDLDNGGPLGVVDVQTITAINGAAAGIGQWVDLAGGGRALLNANGTLQFSDDGDFADLRAGQTRTTSFQYTVTDSAGLSDTATTTFIVEGVNDAPAAIRLTQIKSALEDSGVVALDDIVVTDADTGDIITATLTLNQPQAGALSTGTFGGATSVYSAATGVWTVTGSVAEVNAALAAVTFTPAPNWDQSVSIATQIRDAAGAGPANGTITVNISAVNDAPTALNLTGSKTFVEDPGTSIALDDIVIADPDIGDTVRATLTLSDPAAGLLTVGTYGSATATYDPMTGVWTVAGSVADVNAALAAVSFTPSANWDKTVTISTQIRDSANTGPANGLITLNAVPVNDAPNASNDTLASIAEDSTPIVIDFATLLANDTPGPLETDQTLTITTVSDAIGGTIQIVGTTIVFTPSPNYYGPASFKYTVQDNGTTNGQLDPKTATGNVSFAVTAIADTPTVASITTSEDTQSNFIVIARNAADGAEVTHFKITGITAGVLYLGDGTTPIADGAFITYAEAQAGLKFTPFPNFNGQGTFQVQASTSASDAGLGGARAMATINVASVSDAPTSADGSVFLLEDGQYTFKAADFAFADPSDLPQNSFLSIVIETLPNQGVLTFDGVVVATGTEVSIADIGKLVFTPGLNGAGLHYSSFTFRVKDDGGIDNGGRDTSVPQTMHIGVTAVNDAPSASDRSAVLAEDTAYTFQSTQFGFSDVLDPADALKAIIITGLPTAGLLTLDGIGVTRDQVIEAADIGKLVFTPAADAFGLGYATFTFKVQDNGGTANGGKDISEVEYSFRLDVTAVNDQPSGISDGPVVLMEGGSASATAIDGVLANDSDIDQDGLQVVGISHNNTVGSVGSAIAGDWGTLTLNADGSYTYLADPATQTMRVGDAVTDVFEYTVSDGNGGTATASITFRIDGENDAAEFSGTDVGSVTEDGSLTAVGVLTVSDTDYGEAGFQALADVVGVYGTFSFDDLTGRWTYVLDNGSRSVQALGDGEVKYDSFSVKSTDGTQHAVTIAVTGTKDADVIDGLDVDRTDIVNGDGTISQVTTIPVVPSGRVDTDGTAGLADIPLVTSGGQTVLLAQLPVGYGLQVSGPAAPKTAGTSLSDLIREIQAHTPAGSPDQGQLAGGGAGFLGLLPGDRPLIVQTITPTMLPGSLSAPGQPLLISGTPAAPGLPQTALVIDTSGLPPGTHLQLDNVDFAAVIGAVTITGGAGAQVVFGDSANQHIVLGADDDTLHGGGGDDYIGSHGGNDWLYGDAGNDTVSGGEGNDWLFGGSGHDWLYGGTGHDRLEGGAGNDHLLGESGNDTLLGGEGNDRLAGGLGRDTMWGGAGKDVFVFSAVKDSKVGSQRDVIADFQSGRDRIDLRDIDANTLRKGNQKFVWAGADGPFLLAQESAHVLKAGFTGKAGELRFDRGILMGDVNGDGRADFEIKIVGKFAFGDVIL</sequence>
<feature type="domain" description="RapA2 cadherin-like" evidence="6">
    <location>
        <begin position="857"/>
        <end position="922"/>
    </location>
</feature>
<proteinExistence type="predicted"/>
<evidence type="ECO:0000259" key="7">
    <source>
        <dbReference type="Pfam" id="PF17892"/>
    </source>
</evidence>
<evidence type="ECO:0000256" key="1">
    <source>
        <dbReference type="ARBA" id="ARBA00001913"/>
    </source>
</evidence>
<evidence type="ECO:0000259" key="6">
    <source>
        <dbReference type="Pfam" id="PF17803"/>
    </source>
</evidence>
<dbReference type="Proteomes" id="UP000003947">
    <property type="component" value="Unassembled WGS sequence"/>
</dbReference>
<evidence type="ECO:0000259" key="5">
    <source>
        <dbReference type="Pfam" id="PF08548"/>
    </source>
</evidence>
<dbReference type="Pfam" id="PF08548">
    <property type="entry name" value="Peptidase_M10_C"/>
    <property type="match status" value="1"/>
</dbReference>
<dbReference type="eggNOG" id="COG2931">
    <property type="taxonomic scope" value="Bacteria"/>
</dbReference>
<dbReference type="PATRIC" id="fig|864069.3.peg.5317"/>
<dbReference type="PANTHER" id="PTHR38340:SF1">
    <property type="entry name" value="S-LAYER PROTEIN"/>
    <property type="match status" value="1"/>
</dbReference>
<dbReference type="Gene3D" id="2.150.10.10">
    <property type="entry name" value="Serralysin-like metalloprotease, C-terminal"/>
    <property type="match status" value="2"/>
</dbReference>
<dbReference type="GO" id="GO:0005615">
    <property type="term" value="C:extracellular space"/>
    <property type="evidence" value="ECO:0007669"/>
    <property type="project" value="InterPro"/>
</dbReference>
<evidence type="ECO:0000256" key="2">
    <source>
        <dbReference type="ARBA" id="ARBA00004613"/>
    </source>
</evidence>
<dbReference type="InterPro" id="IPR041690">
    <property type="entry name" value="Cadherin_5"/>
</dbReference>
<evidence type="ECO:0000313" key="9">
    <source>
        <dbReference type="Proteomes" id="UP000003947"/>
    </source>
</evidence>
<dbReference type="InterPro" id="IPR018511">
    <property type="entry name" value="Hemolysin-typ_Ca-bd_CS"/>
</dbReference>
<reference evidence="8 9" key="1">
    <citation type="submission" date="2012-02" db="EMBL/GenBank/DDBJ databases">
        <title>Improved High-Quality Draft sequence of Microvirga sp. WSM3557.</title>
        <authorList>
            <consortium name="US DOE Joint Genome Institute"/>
            <person name="Lucas S."/>
            <person name="Han J."/>
            <person name="Lapidus A."/>
            <person name="Cheng J.-F."/>
            <person name="Goodwin L."/>
            <person name="Pitluck S."/>
            <person name="Peters L."/>
            <person name="Zhang X."/>
            <person name="Detter J.C."/>
            <person name="Han C."/>
            <person name="Tapia R."/>
            <person name="Land M."/>
            <person name="Hauser L."/>
            <person name="Kyrpides N."/>
            <person name="Ivanova N."/>
            <person name="Pagani I."/>
            <person name="Brau L."/>
            <person name="Yates R."/>
            <person name="O'Hara G."/>
            <person name="Rui T."/>
            <person name="Howieson J."/>
            <person name="Reeve W."/>
            <person name="Woyke T."/>
        </authorList>
    </citation>
    <scope>NUCLEOTIDE SEQUENCE [LARGE SCALE GENOMIC DNA]</scope>
    <source>
        <strain evidence="8 9">WSM3557</strain>
    </source>
</reference>
<dbReference type="Pfam" id="PF00353">
    <property type="entry name" value="HemolysinCabind"/>
    <property type="match status" value="3"/>
</dbReference>
<dbReference type="Gene3D" id="2.60.40.3440">
    <property type="match status" value="1"/>
</dbReference>
<dbReference type="PRINTS" id="PR00313">
    <property type="entry name" value="CABNDNGRPT"/>
</dbReference>
<dbReference type="OrthoDB" id="7978782at2"/>
<feature type="domain" description="RapA2 cadherin-like" evidence="6">
    <location>
        <begin position="981"/>
        <end position="1061"/>
    </location>
</feature>
<dbReference type="GO" id="GO:0005509">
    <property type="term" value="F:calcium ion binding"/>
    <property type="evidence" value="ECO:0007669"/>
    <property type="project" value="InterPro"/>
</dbReference>
<dbReference type="InterPro" id="IPR050557">
    <property type="entry name" value="RTX_toxin/Mannuronan_C5-epim"/>
</dbReference>
<comment type="subcellular location">
    <subcellularLocation>
        <location evidence="2">Secreted</location>
    </subcellularLocation>
</comment>
<dbReference type="PROSITE" id="PS00330">
    <property type="entry name" value="HEMOLYSIN_CALCIUM"/>
    <property type="match status" value="3"/>
</dbReference>
<dbReference type="InterPro" id="IPR010221">
    <property type="entry name" value="VCBS_dom"/>
</dbReference>
<dbReference type="SUPFAM" id="SSF51120">
    <property type="entry name" value="beta-Roll"/>
    <property type="match status" value="2"/>
</dbReference>
<feature type="domain" description="Peptidase M10 serralysin C-terminal" evidence="5">
    <location>
        <begin position="1485"/>
        <end position="1622"/>
    </location>
</feature>
<evidence type="ECO:0000256" key="3">
    <source>
        <dbReference type="ARBA" id="ARBA00022525"/>
    </source>
</evidence>
<feature type="domain" description="Cadherin-like" evidence="7">
    <location>
        <begin position="529"/>
        <end position="614"/>
    </location>
</feature>
<dbReference type="InterPro" id="IPR013783">
    <property type="entry name" value="Ig-like_fold"/>
</dbReference>
<dbReference type="NCBIfam" id="NF012211">
    <property type="entry name" value="tand_rpt_95"/>
    <property type="match status" value="1"/>
</dbReference>
<protein>
    <submittedName>
        <fullName evidence="8">VCBS repeat-containing protein</fullName>
    </submittedName>
</protein>
<accession>I4YWL5</accession>
<keyword evidence="4" id="KW-0677">Repeat</keyword>
<feature type="domain" description="RapA2 cadherin-like" evidence="6">
    <location>
        <begin position="1094"/>
        <end position="1165"/>
    </location>
</feature>
<dbReference type="STRING" id="864069.MicloDRAFT_00049400"/>
<keyword evidence="9" id="KW-1185">Reference proteome</keyword>
<dbReference type="InterPro" id="IPR001343">
    <property type="entry name" value="Hemolysn_Ca-bd"/>
</dbReference>
<dbReference type="InterPro" id="IPR011049">
    <property type="entry name" value="Serralysin-like_metalloprot_C"/>
</dbReference>
<dbReference type="HOGENOM" id="CLU_243262_0_0_5"/>
<dbReference type="Gene3D" id="2.60.40.10">
    <property type="entry name" value="Immunoglobulins"/>
    <property type="match status" value="1"/>
</dbReference>
<comment type="cofactor">
    <cofactor evidence="1">
        <name>Ca(2+)</name>
        <dbReference type="ChEBI" id="CHEBI:29108"/>
    </cofactor>
</comment>
<dbReference type="InterPro" id="IPR040853">
    <property type="entry name" value="RapA2_cadherin-like"/>
</dbReference>
<evidence type="ECO:0000313" key="8">
    <source>
        <dbReference type="EMBL" id="EIM28357.1"/>
    </source>
</evidence>
<evidence type="ECO:0000256" key="4">
    <source>
        <dbReference type="ARBA" id="ARBA00022737"/>
    </source>
</evidence>
<organism evidence="8 9">
    <name type="scientific">Microvirga lotononidis</name>
    <dbReference type="NCBI Taxonomy" id="864069"/>
    <lineage>
        <taxon>Bacteria</taxon>
        <taxon>Pseudomonadati</taxon>
        <taxon>Pseudomonadota</taxon>
        <taxon>Alphaproteobacteria</taxon>
        <taxon>Hyphomicrobiales</taxon>
        <taxon>Methylobacteriaceae</taxon>
        <taxon>Microvirga</taxon>
    </lineage>
</organism>
<dbReference type="InterPro" id="IPR013858">
    <property type="entry name" value="Peptidase_M10B_C"/>
</dbReference>
<dbReference type="NCBIfam" id="TIGR01965">
    <property type="entry name" value="VCBS_repeat"/>
    <property type="match status" value="3"/>
</dbReference>
<gene>
    <name evidence="8" type="ORF">MicloDRAFT_00049400</name>
</gene>
<dbReference type="Pfam" id="PF17892">
    <property type="entry name" value="Cadherin_5"/>
    <property type="match status" value="1"/>
</dbReference>
<dbReference type="Pfam" id="PF17963">
    <property type="entry name" value="Big_9"/>
    <property type="match status" value="1"/>
</dbReference>
<keyword evidence="3" id="KW-0964">Secreted</keyword>